<evidence type="ECO:0000256" key="4">
    <source>
        <dbReference type="ARBA" id="ARBA00066062"/>
    </source>
</evidence>
<feature type="domain" description="Serpin" evidence="7">
    <location>
        <begin position="47"/>
        <end position="406"/>
    </location>
</feature>
<dbReference type="InterPro" id="IPR023796">
    <property type="entry name" value="Serpin_dom"/>
</dbReference>
<dbReference type="AlphaFoldDB" id="A0A8C3Y5U8"/>
<evidence type="ECO:0000313" key="8">
    <source>
        <dbReference type="Ensembl" id="ENSCUSP00005017732.1"/>
    </source>
</evidence>
<comment type="similarity">
    <text evidence="5">Belongs to the serpin family.</text>
</comment>
<reference evidence="8" key="3">
    <citation type="submission" date="2025-09" db="UniProtKB">
        <authorList>
            <consortium name="Ensembl"/>
        </authorList>
    </citation>
    <scope>IDENTIFICATION</scope>
</reference>
<dbReference type="SUPFAM" id="SSF56574">
    <property type="entry name" value="Serpins"/>
    <property type="match status" value="1"/>
</dbReference>
<feature type="chain" id="PRO_5034043762" description="Plasminogen activator inhibitor 1" evidence="6">
    <location>
        <begin position="31"/>
        <end position="406"/>
    </location>
</feature>
<dbReference type="InterPro" id="IPR023795">
    <property type="entry name" value="Serpin_CS"/>
</dbReference>
<evidence type="ECO:0000256" key="6">
    <source>
        <dbReference type="SAM" id="SignalP"/>
    </source>
</evidence>
<dbReference type="GO" id="GO:0004867">
    <property type="term" value="F:serine-type endopeptidase inhibitor activity"/>
    <property type="evidence" value="ECO:0007669"/>
    <property type="project" value="InterPro"/>
</dbReference>
<dbReference type="Gene3D" id="2.30.39.10">
    <property type="entry name" value="Alpha-1-antitrypsin, domain 1"/>
    <property type="match status" value="2"/>
</dbReference>
<dbReference type="InterPro" id="IPR042178">
    <property type="entry name" value="Serpin_sf_1"/>
</dbReference>
<dbReference type="PANTHER" id="PTHR11461:SF49">
    <property type="entry name" value="PLASMINOGEN ACTIVATOR INHIBITOR 1"/>
    <property type="match status" value="1"/>
</dbReference>
<dbReference type="Pfam" id="PF00079">
    <property type="entry name" value="Serpin"/>
    <property type="match status" value="1"/>
</dbReference>
<reference evidence="8" key="1">
    <citation type="submission" date="2020-10" db="EMBL/GenBank/DDBJ databases">
        <title>Catharus ustulatus (Swainson's thrush) genome, bCatUst1, primary haplotype v2.</title>
        <authorList>
            <person name="Delmore K."/>
            <person name="Vafadar M."/>
            <person name="Formenti G."/>
            <person name="Chow W."/>
            <person name="Pelan S."/>
            <person name="Howe K."/>
            <person name="Rhie A."/>
            <person name="Mountcastle J."/>
            <person name="Haase B."/>
            <person name="Fedrigo O."/>
            <person name="Jarvis E.D."/>
        </authorList>
    </citation>
    <scope>NUCLEOTIDE SEQUENCE [LARGE SCALE GENOMIC DNA]</scope>
</reference>
<dbReference type="Proteomes" id="UP000694563">
    <property type="component" value="Chromosome 37"/>
</dbReference>
<organism evidence="8 9">
    <name type="scientific">Catharus ustulatus</name>
    <name type="common">Russet-backed thrush</name>
    <name type="synonym">Hylocichla ustulatus</name>
    <dbReference type="NCBI Taxonomy" id="91951"/>
    <lineage>
        <taxon>Eukaryota</taxon>
        <taxon>Metazoa</taxon>
        <taxon>Chordata</taxon>
        <taxon>Craniata</taxon>
        <taxon>Vertebrata</taxon>
        <taxon>Euteleostomi</taxon>
        <taxon>Archelosauria</taxon>
        <taxon>Archosauria</taxon>
        <taxon>Dinosauria</taxon>
        <taxon>Saurischia</taxon>
        <taxon>Theropoda</taxon>
        <taxon>Coelurosauria</taxon>
        <taxon>Aves</taxon>
        <taxon>Neognathae</taxon>
        <taxon>Neoaves</taxon>
        <taxon>Telluraves</taxon>
        <taxon>Australaves</taxon>
        <taxon>Passeriformes</taxon>
        <taxon>Turdidae</taxon>
        <taxon>Catharus</taxon>
    </lineage>
</organism>
<dbReference type="InterPro" id="IPR042185">
    <property type="entry name" value="Serpin_sf_2"/>
</dbReference>
<evidence type="ECO:0000256" key="2">
    <source>
        <dbReference type="ARBA" id="ARBA00041825"/>
    </source>
</evidence>
<dbReference type="PROSITE" id="PS00284">
    <property type="entry name" value="SERPIN"/>
    <property type="match status" value="1"/>
</dbReference>
<dbReference type="GO" id="GO:0061044">
    <property type="term" value="P:negative regulation of vascular wound healing"/>
    <property type="evidence" value="ECO:0007669"/>
    <property type="project" value="TreeGrafter"/>
</dbReference>
<dbReference type="InterPro" id="IPR036186">
    <property type="entry name" value="Serpin_sf"/>
</dbReference>
<dbReference type="PANTHER" id="PTHR11461">
    <property type="entry name" value="SERINE PROTEASE INHIBITOR, SERPIN"/>
    <property type="match status" value="1"/>
</dbReference>
<evidence type="ECO:0000259" key="7">
    <source>
        <dbReference type="SMART" id="SM00093"/>
    </source>
</evidence>
<evidence type="ECO:0000256" key="3">
    <source>
        <dbReference type="ARBA" id="ARBA00043166"/>
    </source>
</evidence>
<evidence type="ECO:0000256" key="5">
    <source>
        <dbReference type="RuleBase" id="RU000411"/>
    </source>
</evidence>
<keyword evidence="6" id="KW-0732">Signal</keyword>
<dbReference type="Ensembl" id="ENSCUST00005018403.1">
    <property type="protein sequence ID" value="ENSCUSP00005017732.1"/>
    <property type="gene ID" value="ENSCUSG00005011361.1"/>
</dbReference>
<comment type="subunit">
    <text evidence="4">Forms a heterodimer with TMPRSS7. Interacts with VTN. Binds LRP1B; binding is followed by internalization and degradation. Interacts with PPP1CB. In complex with PLAU/uPA, interacts with PLAUR/uPAR. Interacts with SORL1 and LRP1, either alone or in complex with PLAU; these interactions are abolished in the presence of LRPAP1/RAP. The ternary complex composed of PLAUR-PLAU-PAI1 also interacts with SORL1. Interacts with PLAT/tPA. Also interacts with SORL1, when complexed to PLAT/tPA.</text>
</comment>
<name>A0A8C3Y5U8_CATUS</name>
<protein>
    <recommendedName>
        <fullName evidence="1">Plasminogen activator inhibitor 1</fullName>
    </recommendedName>
    <alternativeName>
        <fullName evidence="2">Endothelial plasminogen activator inhibitor</fullName>
    </alternativeName>
    <alternativeName>
        <fullName evidence="3">Serpin E1</fullName>
    </alternativeName>
</protein>
<accession>A0A8C3Y5U8</accession>
<sequence>MSPTPPCPSRMRVSPLSPLSLLALVALAGSGTPAPGRVSQLVTDFGLRLFRAAVAPRGDTNVVFAPYGATSVLLALQVATAGTSRRQLEAATGVNIDGEGTATRGGLWAELRWLRGALRGRGLQLVLAQGLFVARGLALRPGFVTRLGRALGPRSLARLDTASGEGASRALNAWARDKTRGLVAKLVAPGAVARGSRLLLASAESFRGSWGVAFPPRATRARPFLRPDGSQVPVAMMATEGRLRCGECDFETRAGVPFTVAEVPYAGGEVALLLVAPAQRHQPLVTLLPLLSARGVTEWVTRLSPAPRVLVLPRFSLDTSWDLRGPLRALGVLDPFDPDAADFSPVCPLTPGVGATPLGTLWGHFWAAVVYSRMAPLEIVLDHPFLFLVRHHPTGTILFVGQVTEP</sequence>
<keyword evidence="9" id="KW-1185">Reference proteome</keyword>
<dbReference type="GO" id="GO:0010757">
    <property type="term" value="P:negative regulation of plasminogen activation"/>
    <property type="evidence" value="ECO:0007669"/>
    <property type="project" value="TreeGrafter"/>
</dbReference>
<dbReference type="InterPro" id="IPR000215">
    <property type="entry name" value="Serpin_fam"/>
</dbReference>
<dbReference type="Gene3D" id="3.30.497.10">
    <property type="entry name" value="Antithrombin, subunit I, domain 2"/>
    <property type="match status" value="1"/>
</dbReference>
<proteinExistence type="inferred from homology"/>
<feature type="signal peptide" evidence="6">
    <location>
        <begin position="1"/>
        <end position="30"/>
    </location>
</feature>
<evidence type="ECO:0000256" key="1">
    <source>
        <dbReference type="ARBA" id="ARBA00040523"/>
    </source>
</evidence>
<dbReference type="GO" id="GO:0005615">
    <property type="term" value="C:extracellular space"/>
    <property type="evidence" value="ECO:0007669"/>
    <property type="project" value="InterPro"/>
</dbReference>
<evidence type="ECO:0000313" key="9">
    <source>
        <dbReference type="Proteomes" id="UP000694563"/>
    </source>
</evidence>
<dbReference type="SMART" id="SM00093">
    <property type="entry name" value="SERPIN"/>
    <property type="match status" value="1"/>
</dbReference>
<reference evidence="8" key="2">
    <citation type="submission" date="2025-08" db="UniProtKB">
        <authorList>
            <consortium name="Ensembl"/>
        </authorList>
    </citation>
    <scope>IDENTIFICATION</scope>
</reference>